<dbReference type="Proteomes" id="UP000541535">
    <property type="component" value="Unassembled WGS sequence"/>
</dbReference>
<dbReference type="Pfam" id="PF07804">
    <property type="entry name" value="HipA_C"/>
    <property type="match status" value="1"/>
</dbReference>
<dbReference type="GO" id="GO:0005829">
    <property type="term" value="C:cytosol"/>
    <property type="evidence" value="ECO:0007669"/>
    <property type="project" value="TreeGrafter"/>
</dbReference>
<evidence type="ECO:0000313" key="6">
    <source>
        <dbReference type="EMBL" id="MBB3119794.1"/>
    </source>
</evidence>
<evidence type="ECO:0000259" key="4">
    <source>
        <dbReference type="Pfam" id="PF07804"/>
    </source>
</evidence>
<keyword evidence="3 6" id="KW-0418">Kinase</keyword>
<evidence type="ECO:0000256" key="1">
    <source>
        <dbReference type="ARBA" id="ARBA00010164"/>
    </source>
</evidence>
<dbReference type="EMBL" id="JACHXD010000007">
    <property type="protein sequence ID" value="MBB3119794.1"/>
    <property type="molecule type" value="Genomic_DNA"/>
</dbReference>
<dbReference type="AlphaFoldDB" id="A0A7W5FUH3"/>
<organism evidence="6 7">
    <name type="scientific">Pseudoduganella violacea</name>
    <dbReference type="NCBI Taxonomy" id="1715466"/>
    <lineage>
        <taxon>Bacteria</taxon>
        <taxon>Pseudomonadati</taxon>
        <taxon>Pseudomonadota</taxon>
        <taxon>Betaproteobacteria</taxon>
        <taxon>Burkholderiales</taxon>
        <taxon>Oxalobacteraceae</taxon>
        <taxon>Telluria group</taxon>
        <taxon>Pseudoduganella</taxon>
    </lineage>
</organism>
<evidence type="ECO:0000259" key="5">
    <source>
        <dbReference type="Pfam" id="PF13657"/>
    </source>
</evidence>
<dbReference type="InterPro" id="IPR012893">
    <property type="entry name" value="HipA-like_C"/>
</dbReference>
<dbReference type="PANTHER" id="PTHR37419">
    <property type="entry name" value="SERINE/THREONINE-PROTEIN KINASE TOXIN HIPA"/>
    <property type="match status" value="1"/>
</dbReference>
<dbReference type="InterPro" id="IPR017508">
    <property type="entry name" value="HipA_N1"/>
</dbReference>
<name>A0A7W5FUH3_9BURK</name>
<feature type="domain" description="HipA N-terminal subdomain 1" evidence="5">
    <location>
        <begin position="20"/>
        <end position="125"/>
    </location>
</feature>
<keyword evidence="7" id="KW-1185">Reference proteome</keyword>
<accession>A0A7W5FUH3</accession>
<dbReference type="Gene3D" id="1.10.1070.20">
    <property type="match status" value="1"/>
</dbReference>
<dbReference type="GO" id="GO:0004674">
    <property type="term" value="F:protein serine/threonine kinase activity"/>
    <property type="evidence" value="ECO:0007669"/>
    <property type="project" value="UniProtKB-EC"/>
</dbReference>
<protein>
    <submittedName>
        <fullName evidence="6">Serine/threonine-protein kinase HipA</fullName>
        <ecNumber evidence="6">2.7.11.1</ecNumber>
    </submittedName>
</protein>
<proteinExistence type="inferred from homology"/>
<evidence type="ECO:0000256" key="3">
    <source>
        <dbReference type="ARBA" id="ARBA00022777"/>
    </source>
</evidence>
<dbReference type="RefSeq" id="WP_183441605.1">
    <property type="nucleotide sequence ID" value="NZ_JACHXD010000007.1"/>
</dbReference>
<sequence length="444" mass="49169">MSTAIRYLRMFLHSPDGAKNLIGYLSQYGDILRVSFSDDYVNNAARPTLSLSYLGASEATTRAILSAPRDIRLARSDGKWPAYFQNLLPEGHNRDRLAAQRGCSPDDEFELLAAAGHDLMGAIEVEPVPSAEGIPDTVRHWHAALGLDVLEPGFVEFPVEDASALPGVITKFSAVREGRRYVVKRHGAAGSYILKLPTTRHPDLVANEFMGFQLCKSVGLNCANASVISRDDAELPENVPFENILAVERFDRGPGGRRIHMEEFAQVLGYEPKHKYGKGLQKDFSDMLRIIDQLSTRPAQDVQEFVNRFVTFILMGNADAHLKNWALRYPDGIHPELAPLYDPVCITAFFDGASEQDYGLNRAIDKTVRALTWDELDTMLEKAKVVRRSRILQLAKAVVAKAKADWPELLKGAPENMRRAITERLAGGVTLAAMPACARVNADL</sequence>
<feature type="domain" description="HipA-like C-terminal" evidence="4">
    <location>
        <begin position="164"/>
        <end position="406"/>
    </location>
</feature>
<reference evidence="6 7" key="1">
    <citation type="submission" date="2020-08" db="EMBL/GenBank/DDBJ databases">
        <title>Genomic Encyclopedia of Type Strains, Phase III (KMG-III): the genomes of soil and plant-associated and newly described type strains.</title>
        <authorList>
            <person name="Whitman W."/>
        </authorList>
    </citation>
    <scope>NUCLEOTIDE SEQUENCE [LARGE SCALE GENOMIC DNA]</scope>
    <source>
        <strain evidence="6 7">CECT 8897</strain>
    </source>
</reference>
<dbReference type="PANTHER" id="PTHR37419:SF1">
    <property type="entry name" value="SERINE_THREONINE-PROTEIN KINASE TOXIN HIPA"/>
    <property type="match status" value="1"/>
</dbReference>
<evidence type="ECO:0000256" key="2">
    <source>
        <dbReference type="ARBA" id="ARBA00022679"/>
    </source>
</evidence>
<comment type="caution">
    <text evidence="6">The sequence shown here is derived from an EMBL/GenBank/DDBJ whole genome shotgun (WGS) entry which is preliminary data.</text>
</comment>
<dbReference type="InterPro" id="IPR052028">
    <property type="entry name" value="HipA_Ser/Thr_kinase"/>
</dbReference>
<dbReference type="EC" id="2.7.11.1" evidence="6"/>
<evidence type="ECO:0000313" key="7">
    <source>
        <dbReference type="Proteomes" id="UP000541535"/>
    </source>
</evidence>
<dbReference type="Pfam" id="PF13657">
    <property type="entry name" value="Couple_hipA"/>
    <property type="match status" value="1"/>
</dbReference>
<dbReference type="NCBIfam" id="TIGR03071">
    <property type="entry name" value="couple_hipA"/>
    <property type="match status" value="1"/>
</dbReference>
<gene>
    <name evidence="6" type="ORF">FHS03_002849</name>
</gene>
<keyword evidence="2 6" id="KW-0808">Transferase</keyword>
<comment type="similarity">
    <text evidence="1">Belongs to the HipA Ser/Thr kinase family.</text>
</comment>